<dbReference type="AlphaFoldDB" id="A0A506U3C7"/>
<reference evidence="2 3" key="1">
    <citation type="submission" date="2019-06" db="EMBL/GenBank/DDBJ databases">
        <authorList>
            <person name="Li M."/>
        </authorList>
    </citation>
    <scope>NUCLEOTIDE SEQUENCE [LARGE SCALE GENOMIC DNA]</scope>
    <source>
        <strain evidence="2 3">BGMRC2036</strain>
    </source>
</reference>
<comment type="caution">
    <text evidence="2">The sequence shown here is derived from an EMBL/GenBank/DDBJ whole genome shotgun (WGS) entry which is preliminary data.</text>
</comment>
<dbReference type="InterPro" id="IPR038740">
    <property type="entry name" value="BioF2-like_GNAT_dom"/>
</dbReference>
<dbReference type="InterPro" id="IPR016181">
    <property type="entry name" value="Acyl_CoA_acyltransferase"/>
</dbReference>
<dbReference type="EMBL" id="VHLG01000017">
    <property type="protein sequence ID" value="TPW27515.1"/>
    <property type="molecule type" value="Genomic_DNA"/>
</dbReference>
<organism evidence="2 3">
    <name type="scientific">Martelella alba</name>
    <dbReference type="NCBI Taxonomy" id="2590451"/>
    <lineage>
        <taxon>Bacteria</taxon>
        <taxon>Pseudomonadati</taxon>
        <taxon>Pseudomonadota</taxon>
        <taxon>Alphaproteobacteria</taxon>
        <taxon>Hyphomicrobiales</taxon>
        <taxon>Aurantimonadaceae</taxon>
        <taxon>Martelella</taxon>
    </lineage>
</organism>
<dbReference type="OrthoDB" id="213519at2"/>
<dbReference type="GO" id="GO:0016740">
    <property type="term" value="F:transferase activity"/>
    <property type="evidence" value="ECO:0007669"/>
    <property type="project" value="UniProtKB-KW"/>
</dbReference>
<dbReference type="SUPFAM" id="SSF55729">
    <property type="entry name" value="Acyl-CoA N-acyltransferases (Nat)"/>
    <property type="match status" value="1"/>
</dbReference>
<sequence length="410" mass="44790">MACGRKAGENDPDGGCILMSIIRRDIGPRPPSRLKTKLSVVRAGRTVPDLRLELRTGGEFSVFSRVPEEFESALERLAIDAIEPNVFHTAAFTFTALRSTENTLRLAMIGDAQAGGAMQLDAALPFRIESQAGLGVIRAWAMPDIAYAAPLIARKSPMATLDQLFDALGGQLVNLPPVLVFEGLVADGPFMRYARAAAAARGLFFRVSASRRQKILTPAGLTSPSPSADQRHRWTAMLEKWTSLSGPDGLAFEMARNPREIEAHIAMLAPLVDRRGAHADLEGLGAIARQLSARDHLRLYMLKHHGALVAALWQPVLAGEAWVWQIYVHPDFADHALDEQLLLRLGEWNPTDPNIAATRTASHNSDRLACSIWPEEEGRATLIIGLRPECERDVDRIAAYHDEAAQAGSV</sequence>
<keyword evidence="3" id="KW-1185">Reference proteome</keyword>
<feature type="domain" description="BioF2-like acetyltransferase" evidence="1">
    <location>
        <begin position="248"/>
        <end position="345"/>
    </location>
</feature>
<evidence type="ECO:0000259" key="1">
    <source>
        <dbReference type="Pfam" id="PF13480"/>
    </source>
</evidence>
<protein>
    <submittedName>
        <fullName evidence="2">GNAT family N-acetyltransferase</fullName>
    </submittedName>
</protein>
<dbReference type="Pfam" id="PF13480">
    <property type="entry name" value="Acetyltransf_6"/>
    <property type="match status" value="1"/>
</dbReference>
<name>A0A506U3C7_9HYPH</name>
<gene>
    <name evidence="2" type="ORF">FJU08_20075</name>
</gene>
<evidence type="ECO:0000313" key="3">
    <source>
        <dbReference type="Proteomes" id="UP000318801"/>
    </source>
</evidence>
<evidence type="ECO:0000313" key="2">
    <source>
        <dbReference type="EMBL" id="TPW27515.1"/>
    </source>
</evidence>
<keyword evidence="2" id="KW-0808">Transferase</keyword>
<accession>A0A506U3C7</accession>
<dbReference type="Proteomes" id="UP000318801">
    <property type="component" value="Unassembled WGS sequence"/>
</dbReference>
<proteinExistence type="predicted"/>